<evidence type="ECO:0000256" key="3">
    <source>
        <dbReference type="ARBA" id="ARBA00022692"/>
    </source>
</evidence>
<evidence type="ECO:0000256" key="7">
    <source>
        <dbReference type="SAM" id="Phobius"/>
    </source>
</evidence>
<proteinExistence type="predicted"/>
<organism evidence="9 10">
    <name type="scientific">Herbihabitans rhizosphaerae</name>
    <dbReference type="NCBI Taxonomy" id="1872711"/>
    <lineage>
        <taxon>Bacteria</taxon>
        <taxon>Bacillati</taxon>
        <taxon>Actinomycetota</taxon>
        <taxon>Actinomycetes</taxon>
        <taxon>Pseudonocardiales</taxon>
        <taxon>Pseudonocardiaceae</taxon>
        <taxon>Herbihabitans</taxon>
    </lineage>
</organism>
<feature type="transmembrane region" description="Helical" evidence="7">
    <location>
        <begin position="123"/>
        <end position="144"/>
    </location>
</feature>
<keyword evidence="2" id="KW-1003">Cell membrane</keyword>
<comment type="caution">
    <text evidence="9">The sequence shown here is derived from an EMBL/GenBank/DDBJ whole genome shotgun (WGS) entry which is preliminary data.</text>
</comment>
<feature type="transmembrane region" description="Helical" evidence="7">
    <location>
        <begin position="156"/>
        <end position="174"/>
    </location>
</feature>
<dbReference type="Gene3D" id="1.20.1250.20">
    <property type="entry name" value="MFS general substrate transporter like domains"/>
    <property type="match status" value="2"/>
</dbReference>
<keyword evidence="3 7" id="KW-0812">Transmembrane</keyword>
<dbReference type="PANTHER" id="PTHR43124">
    <property type="entry name" value="PURINE EFFLUX PUMP PBUE"/>
    <property type="match status" value="1"/>
</dbReference>
<evidence type="ECO:0000256" key="6">
    <source>
        <dbReference type="SAM" id="MobiDB-lite"/>
    </source>
</evidence>
<feature type="transmembrane region" description="Helical" evidence="7">
    <location>
        <begin position="209"/>
        <end position="236"/>
    </location>
</feature>
<dbReference type="PANTHER" id="PTHR43124:SF3">
    <property type="entry name" value="CHLORAMPHENICOL EFFLUX PUMP RV0191"/>
    <property type="match status" value="1"/>
</dbReference>
<keyword evidence="10" id="KW-1185">Reference proteome</keyword>
<dbReference type="InterPro" id="IPR036259">
    <property type="entry name" value="MFS_trans_sf"/>
</dbReference>
<feature type="transmembrane region" description="Helical" evidence="7">
    <location>
        <begin position="32"/>
        <end position="54"/>
    </location>
</feature>
<dbReference type="AlphaFoldDB" id="A0A4Q7L6W8"/>
<dbReference type="EMBL" id="SGWQ01000001">
    <property type="protein sequence ID" value="RZS45115.1"/>
    <property type="molecule type" value="Genomic_DNA"/>
</dbReference>
<evidence type="ECO:0000256" key="2">
    <source>
        <dbReference type="ARBA" id="ARBA00022475"/>
    </source>
</evidence>
<name>A0A4Q7L6W8_9PSEU</name>
<feature type="compositionally biased region" description="Low complexity" evidence="6">
    <location>
        <begin position="260"/>
        <end position="270"/>
    </location>
</feature>
<feature type="transmembrane region" description="Helical" evidence="7">
    <location>
        <begin position="181"/>
        <end position="203"/>
    </location>
</feature>
<feature type="domain" description="Major facilitator superfamily (MFS) profile" evidence="8">
    <location>
        <begin position="1"/>
        <end position="270"/>
    </location>
</feature>
<dbReference type="PROSITE" id="PS50850">
    <property type="entry name" value="MFS"/>
    <property type="match status" value="1"/>
</dbReference>
<evidence type="ECO:0000313" key="10">
    <source>
        <dbReference type="Proteomes" id="UP000294257"/>
    </source>
</evidence>
<keyword evidence="4 7" id="KW-1133">Transmembrane helix</keyword>
<accession>A0A4Q7L6W8</accession>
<dbReference type="Pfam" id="PF07690">
    <property type="entry name" value="MFS_1"/>
    <property type="match status" value="2"/>
</dbReference>
<dbReference type="InterPro" id="IPR050189">
    <property type="entry name" value="MFS_Efflux_Transporters"/>
</dbReference>
<sequence>MLCAFAIGTSEFIIVGVLPEVAADLSVDLPTAGLLVTAYAFMIAVGGPVLTVLAGRLPRRGLLIGLMALCTGAAALSAVASNYPMLMIARVLGLLTTIFAFTGMIAAFTYVSPTLREVTGFSSGWVTGVLLVYGLGTVVGSTLAGKVRPESISRVLPIPLAVLGGGLLLQGFLMHAKGTSLIALFLLGASAFTVGPLVHTYLMDRAGPAAGFVASVNISAFNVAAALGPLLGGAVISGGLGLDRGGGDRGGAEPARVRGRAAAAPGTPAF</sequence>
<dbReference type="SUPFAM" id="SSF103473">
    <property type="entry name" value="MFS general substrate transporter"/>
    <property type="match status" value="2"/>
</dbReference>
<evidence type="ECO:0000256" key="4">
    <source>
        <dbReference type="ARBA" id="ARBA00022989"/>
    </source>
</evidence>
<dbReference type="GO" id="GO:0005886">
    <property type="term" value="C:plasma membrane"/>
    <property type="evidence" value="ECO:0007669"/>
    <property type="project" value="UniProtKB-SubCell"/>
</dbReference>
<protein>
    <submittedName>
        <fullName evidence="9">MFS transporter</fullName>
    </submittedName>
</protein>
<evidence type="ECO:0000256" key="5">
    <source>
        <dbReference type="ARBA" id="ARBA00023136"/>
    </source>
</evidence>
<evidence type="ECO:0000259" key="8">
    <source>
        <dbReference type="PROSITE" id="PS50850"/>
    </source>
</evidence>
<evidence type="ECO:0000313" key="9">
    <source>
        <dbReference type="EMBL" id="RZS45115.1"/>
    </source>
</evidence>
<feature type="transmembrane region" description="Helical" evidence="7">
    <location>
        <begin position="87"/>
        <end position="111"/>
    </location>
</feature>
<evidence type="ECO:0000256" key="1">
    <source>
        <dbReference type="ARBA" id="ARBA00004651"/>
    </source>
</evidence>
<keyword evidence="5 7" id="KW-0472">Membrane</keyword>
<dbReference type="RefSeq" id="WP_165401231.1">
    <property type="nucleotide sequence ID" value="NZ_SGWQ01000001.1"/>
</dbReference>
<comment type="subcellular location">
    <subcellularLocation>
        <location evidence="1">Cell membrane</location>
        <topology evidence="1">Multi-pass membrane protein</topology>
    </subcellularLocation>
</comment>
<gene>
    <name evidence="9" type="ORF">EV193_1011002</name>
</gene>
<feature type="region of interest" description="Disordered" evidence="6">
    <location>
        <begin position="247"/>
        <end position="270"/>
    </location>
</feature>
<feature type="transmembrane region" description="Helical" evidence="7">
    <location>
        <begin position="61"/>
        <end position="81"/>
    </location>
</feature>
<dbReference type="GO" id="GO:0022857">
    <property type="term" value="F:transmembrane transporter activity"/>
    <property type="evidence" value="ECO:0007669"/>
    <property type="project" value="InterPro"/>
</dbReference>
<dbReference type="Proteomes" id="UP000294257">
    <property type="component" value="Unassembled WGS sequence"/>
</dbReference>
<dbReference type="InterPro" id="IPR020846">
    <property type="entry name" value="MFS_dom"/>
</dbReference>
<reference evidence="9 10" key="1">
    <citation type="submission" date="2019-02" db="EMBL/GenBank/DDBJ databases">
        <title>Genomic Encyclopedia of Type Strains, Phase IV (KMG-IV): sequencing the most valuable type-strain genomes for metagenomic binning, comparative biology and taxonomic classification.</title>
        <authorList>
            <person name="Goeker M."/>
        </authorList>
    </citation>
    <scope>NUCLEOTIDE SEQUENCE [LARGE SCALE GENOMIC DNA]</scope>
    <source>
        <strain evidence="9 10">DSM 101727</strain>
    </source>
</reference>
<dbReference type="InterPro" id="IPR011701">
    <property type="entry name" value="MFS"/>
</dbReference>